<comment type="caution">
    <text evidence="14">The sequence shown here is derived from an EMBL/GenBank/DDBJ whole genome shotgun (WGS) entry which is preliminary data.</text>
</comment>
<protein>
    <recommendedName>
        <fullName evidence="10">Kinetochore protein NDC80</fullName>
    </recommendedName>
</protein>
<dbReference type="PANTHER" id="PTHR10643">
    <property type="entry name" value="KINETOCHORE PROTEIN NDC80"/>
    <property type="match status" value="1"/>
</dbReference>
<evidence type="ECO:0000256" key="7">
    <source>
        <dbReference type="ARBA" id="ARBA00023242"/>
    </source>
</evidence>
<keyword evidence="2 10" id="KW-0158">Chromosome</keyword>
<keyword evidence="3 10" id="KW-0132">Cell division</keyword>
<keyword evidence="7 10" id="KW-0539">Nucleus</keyword>
<dbReference type="EMBL" id="JAOAOG010000017">
    <property type="protein sequence ID" value="KAJ6254778.1"/>
    <property type="molecule type" value="Genomic_DNA"/>
</dbReference>
<keyword evidence="9 10" id="KW-0137">Centromere</keyword>
<gene>
    <name evidence="14" type="ORF">M0813_12089</name>
</gene>
<keyword evidence="6 11" id="KW-0175">Coiled coil</keyword>
<feature type="coiled-coil region" evidence="11">
    <location>
        <begin position="579"/>
        <end position="620"/>
    </location>
</feature>
<dbReference type="Proteomes" id="UP001150062">
    <property type="component" value="Unassembled WGS sequence"/>
</dbReference>
<accession>A0ABQ8ZD00</accession>
<comment type="similarity">
    <text evidence="1 10">Belongs to the NDC80/HEC1 family.</text>
</comment>
<evidence type="ECO:0000256" key="8">
    <source>
        <dbReference type="ARBA" id="ARBA00023306"/>
    </source>
</evidence>
<dbReference type="InterPro" id="IPR055260">
    <property type="entry name" value="Ndc80_CH"/>
</dbReference>
<feature type="compositionally biased region" description="Polar residues" evidence="12">
    <location>
        <begin position="1"/>
        <end position="13"/>
    </location>
</feature>
<evidence type="ECO:0000256" key="3">
    <source>
        <dbReference type="ARBA" id="ARBA00022618"/>
    </source>
</evidence>
<dbReference type="PANTHER" id="PTHR10643:SF2">
    <property type="entry name" value="KINETOCHORE PROTEIN NDC80 HOMOLOG"/>
    <property type="match status" value="1"/>
</dbReference>
<evidence type="ECO:0000313" key="15">
    <source>
        <dbReference type="Proteomes" id="UP001150062"/>
    </source>
</evidence>
<dbReference type="InterPro" id="IPR038273">
    <property type="entry name" value="Ndc80_sf"/>
</dbReference>
<feature type="compositionally biased region" description="Basic residues" evidence="12">
    <location>
        <begin position="41"/>
        <end position="65"/>
    </location>
</feature>
<dbReference type="Pfam" id="PF03801">
    <property type="entry name" value="Ndc80_HEC"/>
    <property type="match status" value="1"/>
</dbReference>
<dbReference type="Gene3D" id="1.10.418.30">
    <property type="entry name" value="Ncd80 complex, Ncd80 subunit"/>
    <property type="match status" value="1"/>
</dbReference>
<evidence type="ECO:0000256" key="12">
    <source>
        <dbReference type="SAM" id="MobiDB-lite"/>
    </source>
</evidence>
<feature type="region of interest" description="Disordered" evidence="12">
    <location>
        <begin position="1"/>
        <end position="26"/>
    </location>
</feature>
<evidence type="ECO:0000256" key="5">
    <source>
        <dbReference type="ARBA" id="ARBA00022838"/>
    </source>
</evidence>
<organism evidence="14 15">
    <name type="scientific">Anaeramoeba flamelloides</name>
    <dbReference type="NCBI Taxonomy" id="1746091"/>
    <lineage>
        <taxon>Eukaryota</taxon>
        <taxon>Metamonada</taxon>
        <taxon>Anaeramoebidae</taxon>
        <taxon>Anaeramoeba</taxon>
    </lineage>
</organism>
<proteinExistence type="inferred from homology"/>
<evidence type="ECO:0000259" key="13">
    <source>
        <dbReference type="Pfam" id="PF03801"/>
    </source>
</evidence>
<evidence type="ECO:0000256" key="11">
    <source>
        <dbReference type="SAM" id="Coils"/>
    </source>
</evidence>
<evidence type="ECO:0000256" key="2">
    <source>
        <dbReference type="ARBA" id="ARBA00022454"/>
    </source>
</evidence>
<feature type="region of interest" description="Disordered" evidence="12">
    <location>
        <begin position="41"/>
        <end position="74"/>
    </location>
</feature>
<evidence type="ECO:0000313" key="14">
    <source>
        <dbReference type="EMBL" id="KAJ6254778.1"/>
    </source>
</evidence>
<comment type="function">
    <text evidence="10">Acts as a component of the essential kinetochore-associated NDC80 complex, which is required for chromosome segregation and spindle checkpoint activity.</text>
</comment>
<keyword evidence="8 10" id="KW-0131">Cell cycle</keyword>
<keyword evidence="15" id="KW-1185">Reference proteome</keyword>
<evidence type="ECO:0000256" key="6">
    <source>
        <dbReference type="ARBA" id="ARBA00023054"/>
    </source>
</evidence>
<feature type="coiled-coil region" evidence="11">
    <location>
        <begin position="395"/>
        <end position="453"/>
    </location>
</feature>
<comment type="subcellular location">
    <subcellularLocation>
        <location evidence="10">Chromosome</location>
        <location evidence="10">Centromere</location>
        <location evidence="10">Kinetochore</location>
    </subcellularLocation>
    <subcellularLocation>
        <location evidence="10">Nucleus</location>
    </subcellularLocation>
</comment>
<name>A0ABQ8ZD00_9EUKA</name>
<sequence length="717" mass="83873">MSIKKVTSLNDPQKLSKPRLSEKTNIMKNRVANLNIVCVNRSKRQMSSKKSHWRSQELKRRRKLDGRRTPTPRLKNRRAITGPFQSTRSLTNSKKSKVGRSAFAFSSVQKNKNKNNYMLEGFRGSEGDSFFTSKLKFKIGSSVKKKRRSIIGSEGRISPYHKRGNVKRAYDPRPLDNKVFLQSARSKIIHYLNDHGFSKLESSKLLLKPDQKNFFKVTEYLFQIIDRNFSFSSNPSNEISAFFKKLRYPVPMSRSSLTIVSTQHSWRSLIGALHWLVELLIYSELCDKKAKRLLEFAMKRQQNIESFENFNLSMEELTLVGDDKSGESAFFDYLSASYKCFLIGDDKEFEILEEELANCFAENNESLQSQTKQLIKENSIIINQIQELSSGISPIRLLKKKKNNLKTELESLLNEIGELSIEKNTLKNEIINIEVKENQIRTITDSLQKQKQTFKTIVENQKIHKKELKLIQVQKSSLIKTIKMIKKKKTEIDIQNWEQERNVIKILGQLKTSVKVVNNQNRELGLIGVNVINNFQNMDFQIAVTKHEQLSNNLPHVIQGLKKILFEFNIENKLIVKQIKKIKNNKLKIQDQLEYEKQELQNYQNTLNILKNNYKQSKNSFFHVKNDYLSKKEKENNILFNISLNNICEINQIEKIFDEINNQYILYQKQFTNEKRTWNKYIIDLLNIITNFKQMVEKKTQKLLQQSNNSVTSLQNI</sequence>
<evidence type="ECO:0000256" key="10">
    <source>
        <dbReference type="RuleBase" id="RU368072"/>
    </source>
</evidence>
<comment type="subunit">
    <text evidence="10">Component of the NDC80 complex.</text>
</comment>
<evidence type="ECO:0000256" key="1">
    <source>
        <dbReference type="ARBA" id="ARBA00007050"/>
    </source>
</evidence>
<dbReference type="InterPro" id="IPR005550">
    <property type="entry name" value="Kinetochore_Ndc80"/>
</dbReference>
<keyword evidence="5 10" id="KW-0995">Kinetochore</keyword>
<evidence type="ECO:0000256" key="9">
    <source>
        <dbReference type="ARBA" id="ARBA00023328"/>
    </source>
</evidence>
<reference evidence="14" key="1">
    <citation type="submission" date="2022-08" db="EMBL/GenBank/DDBJ databases">
        <title>Novel sulfate-reducing endosymbionts in the free-living metamonad Anaeramoeba.</title>
        <authorList>
            <person name="Jerlstrom-Hultqvist J."/>
            <person name="Cepicka I."/>
            <person name="Gallot-Lavallee L."/>
            <person name="Salas-Leiva D."/>
            <person name="Curtis B.A."/>
            <person name="Zahonova K."/>
            <person name="Pipaliya S."/>
            <person name="Dacks J."/>
            <person name="Roger A.J."/>
        </authorList>
    </citation>
    <scope>NUCLEOTIDE SEQUENCE</scope>
    <source>
        <strain evidence="14">Schooner1</strain>
    </source>
</reference>
<keyword evidence="4 10" id="KW-0498">Mitosis</keyword>
<feature type="domain" description="Kinetochore protein Ndc80 CH" evidence="13">
    <location>
        <begin position="147"/>
        <end position="282"/>
    </location>
</feature>
<evidence type="ECO:0000256" key="4">
    <source>
        <dbReference type="ARBA" id="ARBA00022776"/>
    </source>
</evidence>